<keyword evidence="1" id="KW-0732">Signal</keyword>
<protein>
    <submittedName>
        <fullName evidence="2">Uncharacterized protein</fullName>
    </submittedName>
</protein>
<reference evidence="2" key="1">
    <citation type="submission" date="2023-06" db="EMBL/GenBank/DDBJ databases">
        <authorList>
            <person name="Delattre M."/>
        </authorList>
    </citation>
    <scope>NUCLEOTIDE SEQUENCE</scope>
    <source>
        <strain evidence="2">AF72</strain>
    </source>
</reference>
<feature type="signal peptide" evidence="1">
    <location>
        <begin position="1"/>
        <end position="19"/>
    </location>
</feature>
<name>A0AA36GAJ6_9BILA</name>
<dbReference type="EMBL" id="CATQJA010002665">
    <property type="protein sequence ID" value="CAJ0584014.1"/>
    <property type="molecule type" value="Genomic_DNA"/>
</dbReference>
<evidence type="ECO:0000313" key="3">
    <source>
        <dbReference type="Proteomes" id="UP001177023"/>
    </source>
</evidence>
<feature type="chain" id="PRO_5041219943" evidence="1">
    <location>
        <begin position="20"/>
        <end position="215"/>
    </location>
</feature>
<feature type="non-terminal residue" evidence="2">
    <location>
        <position position="215"/>
    </location>
</feature>
<accession>A0AA36GAJ6</accession>
<gene>
    <name evidence="2" type="ORF">MSPICULIGERA_LOCUS22082</name>
</gene>
<sequence length="215" mass="24836">MGDFASLFVFIIVFPLVLSSFLKYQPGACVDGVHNLLRIDSTEDVTLPIQLRDVQILFYDIYNKTSCHEGRPNLKMPGYVKFIAGEMHVFRHIENFDQIDVQPTISFMHLFLCRGGISPVPMFPNRFCNFKLSKYIPEHYTDILRNQGVHTIGEMMTKSNFTEVLELPPSVSFFGVTLLRMIRDRYHSEVRMAIEEKPILHIKIPSDGGYFYVGY</sequence>
<comment type="caution">
    <text evidence="2">The sequence shown here is derived from an EMBL/GenBank/DDBJ whole genome shotgun (WGS) entry which is preliminary data.</text>
</comment>
<dbReference type="AlphaFoldDB" id="A0AA36GAJ6"/>
<evidence type="ECO:0000256" key="1">
    <source>
        <dbReference type="SAM" id="SignalP"/>
    </source>
</evidence>
<dbReference type="Proteomes" id="UP001177023">
    <property type="component" value="Unassembled WGS sequence"/>
</dbReference>
<proteinExistence type="predicted"/>
<keyword evidence="3" id="KW-1185">Reference proteome</keyword>
<evidence type="ECO:0000313" key="2">
    <source>
        <dbReference type="EMBL" id="CAJ0584014.1"/>
    </source>
</evidence>
<organism evidence="2 3">
    <name type="scientific">Mesorhabditis spiculigera</name>
    <dbReference type="NCBI Taxonomy" id="96644"/>
    <lineage>
        <taxon>Eukaryota</taxon>
        <taxon>Metazoa</taxon>
        <taxon>Ecdysozoa</taxon>
        <taxon>Nematoda</taxon>
        <taxon>Chromadorea</taxon>
        <taxon>Rhabditida</taxon>
        <taxon>Rhabditina</taxon>
        <taxon>Rhabditomorpha</taxon>
        <taxon>Rhabditoidea</taxon>
        <taxon>Rhabditidae</taxon>
        <taxon>Mesorhabditinae</taxon>
        <taxon>Mesorhabditis</taxon>
    </lineage>
</organism>